<protein>
    <submittedName>
        <fullName evidence="8">DMT family transporter</fullName>
    </submittedName>
</protein>
<keyword evidence="9" id="KW-1185">Reference proteome</keyword>
<dbReference type="EMBL" id="JBHSKD010000002">
    <property type="protein sequence ID" value="MFC5175377.1"/>
    <property type="molecule type" value="Genomic_DNA"/>
</dbReference>
<dbReference type="InterPro" id="IPR037185">
    <property type="entry name" value="EmrE-like"/>
</dbReference>
<feature type="transmembrane region" description="Helical" evidence="6">
    <location>
        <begin position="78"/>
        <end position="97"/>
    </location>
</feature>
<sequence>MSTPMTTRRRTGILLALVTACVSGVSVFVNSYGVAAFGNPTAFTTAKNLVAAAILVVAVAAGRSYGVRLTRPQGGRQWVALTAVGVIGGSVPFVLFFEGLARSTSPQAAFLHKTLVLWVALLAVVVLGERLQWGHWVAIGLLVVGSVGLAGGTPSALGAPELMILAATLLWAVEVVIAKRLLGSLSSWTVGVARMTLGSVVLLAWVAMRGNLSLLTSLTAEQVGWVLLTGALLATYVSTWFAALQRAQAIDVTAVLVLAAPLTAALSAAVDGVPLQVGWIVVLVAGGTLAAWLGWRGRPEVVPVRA</sequence>
<feature type="domain" description="EamA" evidence="7">
    <location>
        <begin position="11"/>
        <end position="149"/>
    </location>
</feature>
<feature type="transmembrane region" description="Helical" evidence="6">
    <location>
        <begin position="109"/>
        <end position="128"/>
    </location>
</feature>
<evidence type="ECO:0000256" key="2">
    <source>
        <dbReference type="ARBA" id="ARBA00007362"/>
    </source>
</evidence>
<feature type="domain" description="EamA" evidence="7">
    <location>
        <begin position="162"/>
        <end position="284"/>
    </location>
</feature>
<dbReference type="RefSeq" id="WP_378586044.1">
    <property type="nucleotide sequence ID" value="NZ_JBHSKD010000002.1"/>
</dbReference>
<keyword evidence="5 6" id="KW-0472">Membrane</keyword>
<reference evidence="9" key="1">
    <citation type="journal article" date="2019" name="Int. J. Syst. Evol. Microbiol.">
        <title>The Global Catalogue of Microorganisms (GCM) 10K type strain sequencing project: providing services to taxonomists for standard genome sequencing and annotation.</title>
        <authorList>
            <consortium name="The Broad Institute Genomics Platform"/>
            <consortium name="The Broad Institute Genome Sequencing Center for Infectious Disease"/>
            <person name="Wu L."/>
            <person name="Ma J."/>
        </authorList>
    </citation>
    <scope>NUCLEOTIDE SEQUENCE [LARGE SCALE GENOMIC DNA]</scope>
    <source>
        <strain evidence="9">DFY41</strain>
    </source>
</reference>
<keyword evidence="4 6" id="KW-1133">Transmembrane helix</keyword>
<dbReference type="SUPFAM" id="SSF103481">
    <property type="entry name" value="Multidrug resistance efflux transporter EmrE"/>
    <property type="match status" value="1"/>
</dbReference>
<keyword evidence="3 6" id="KW-0812">Transmembrane</keyword>
<comment type="subcellular location">
    <subcellularLocation>
        <location evidence="1">Membrane</location>
        <topology evidence="1">Multi-pass membrane protein</topology>
    </subcellularLocation>
</comment>
<feature type="transmembrane region" description="Helical" evidence="6">
    <location>
        <begin position="250"/>
        <end position="270"/>
    </location>
</feature>
<evidence type="ECO:0000256" key="1">
    <source>
        <dbReference type="ARBA" id="ARBA00004141"/>
    </source>
</evidence>
<comment type="caution">
    <text evidence="8">The sequence shown here is derived from an EMBL/GenBank/DDBJ whole genome shotgun (WGS) entry which is preliminary data.</text>
</comment>
<evidence type="ECO:0000256" key="3">
    <source>
        <dbReference type="ARBA" id="ARBA00022692"/>
    </source>
</evidence>
<evidence type="ECO:0000256" key="5">
    <source>
        <dbReference type="ARBA" id="ARBA00023136"/>
    </source>
</evidence>
<accession>A0ABW0BEA8</accession>
<dbReference type="InterPro" id="IPR000620">
    <property type="entry name" value="EamA_dom"/>
</dbReference>
<evidence type="ECO:0000256" key="6">
    <source>
        <dbReference type="SAM" id="Phobius"/>
    </source>
</evidence>
<evidence type="ECO:0000256" key="4">
    <source>
        <dbReference type="ARBA" id="ARBA00022989"/>
    </source>
</evidence>
<feature type="transmembrane region" description="Helical" evidence="6">
    <location>
        <begin position="185"/>
        <end position="208"/>
    </location>
</feature>
<feature type="transmembrane region" description="Helical" evidence="6">
    <location>
        <begin position="12"/>
        <end position="37"/>
    </location>
</feature>
<feature type="transmembrane region" description="Helical" evidence="6">
    <location>
        <begin position="135"/>
        <end position="156"/>
    </location>
</feature>
<proteinExistence type="inferred from homology"/>
<organism evidence="8 9">
    <name type="scientific">Nocardioides taihuensis</name>
    <dbReference type="NCBI Taxonomy" id="1835606"/>
    <lineage>
        <taxon>Bacteria</taxon>
        <taxon>Bacillati</taxon>
        <taxon>Actinomycetota</taxon>
        <taxon>Actinomycetes</taxon>
        <taxon>Propionibacteriales</taxon>
        <taxon>Nocardioidaceae</taxon>
        <taxon>Nocardioides</taxon>
    </lineage>
</organism>
<evidence type="ECO:0000313" key="9">
    <source>
        <dbReference type="Proteomes" id="UP001596087"/>
    </source>
</evidence>
<dbReference type="Proteomes" id="UP001596087">
    <property type="component" value="Unassembled WGS sequence"/>
</dbReference>
<feature type="transmembrane region" description="Helical" evidence="6">
    <location>
        <begin position="162"/>
        <end position="178"/>
    </location>
</feature>
<dbReference type="InterPro" id="IPR050638">
    <property type="entry name" value="AA-Vitamin_Transporters"/>
</dbReference>
<evidence type="ECO:0000259" key="7">
    <source>
        <dbReference type="Pfam" id="PF00892"/>
    </source>
</evidence>
<evidence type="ECO:0000313" key="8">
    <source>
        <dbReference type="EMBL" id="MFC5175377.1"/>
    </source>
</evidence>
<dbReference type="PANTHER" id="PTHR32322:SF2">
    <property type="entry name" value="EAMA DOMAIN-CONTAINING PROTEIN"/>
    <property type="match status" value="1"/>
</dbReference>
<gene>
    <name evidence="8" type="ORF">ACFPGP_01755</name>
</gene>
<dbReference type="PANTHER" id="PTHR32322">
    <property type="entry name" value="INNER MEMBRANE TRANSPORTER"/>
    <property type="match status" value="1"/>
</dbReference>
<feature type="transmembrane region" description="Helical" evidence="6">
    <location>
        <begin position="49"/>
        <end position="66"/>
    </location>
</feature>
<name>A0ABW0BEA8_9ACTN</name>
<dbReference type="Pfam" id="PF00892">
    <property type="entry name" value="EamA"/>
    <property type="match status" value="2"/>
</dbReference>
<feature type="transmembrane region" description="Helical" evidence="6">
    <location>
        <begin position="276"/>
        <end position="295"/>
    </location>
</feature>
<comment type="similarity">
    <text evidence="2">Belongs to the EamA transporter family.</text>
</comment>
<feature type="transmembrane region" description="Helical" evidence="6">
    <location>
        <begin position="223"/>
        <end position="243"/>
    </location>
</feature>